<name>A0A2P2JBQ3_RHIMU</name>
<reference evidence="1" key="1">
    <citation type="submission" date="2018-02" db="EMBL/GenBank/DDBJ databases">
        <title>Rhizophora mucronata_Transcriptome.</title>
        <authorList>
            <person name="Meera S.P."/>
            <person name="Sreeshan A."/>
            <person name="Augustine A."/>
        </authorList>
    </citation>
    <scope>NUCLEOTIDE SEQUENCE</scope>
    <source>
        <tissue evidence="1">Leaf</tissue>
    </source>
</reference>
<dbReference type="AlphaFoldDB" id="A0A2P2JBQ3"/>
<sequence>MSDAAGAWWWRTPPSMVVERASGTRPCAFGAWRDKEGRRLCAKSG</sequence>
<proteinExistence type="predicted"/>
<dbReference type="EMBL" id="GGEC01010364">
    <property type="protein sequence ID" value="MBW90847.1"/>
    <property type="molecule type" value="Transcribed_RNA"/>
</dbReference>
<organism evidence="1">
    <name type="scientific">Rhizophora mucronata</name>
    <name type="common">Asiatic mangrove</name>
    <dbReference type="NCBI Taxonomy" id="61149"/>
    <lineage>
        <taxon>Eukaryota</taxon>
        <taxon>Viridiplantae</taxon>
        <taxon>Streptophyta</taxon>
        <taxon>Embryophyta</taxon>
        <taxon>Tracheophyta</taxon>
        <taxon>Spermatophyta</taxon>
        <taxon>Magnoliopsida</taxon>
        <taxon>eudicotyledons</taxon>
        <taxon>Gunneridae</taxon>
        <taxon>Pentapetalae</taxon>
        <taxon>rosids</taxon>
        <taxon>fabids</taxon>
        <taxon>Malpighiales</taxon>
        <taxon>Rhizophoraceae</taxon>
        <taxon>Rhizophora</taxon>
    </lineage>
</organism>
<protein>
    <submittedName>
        <fullName evidence="1">Uncharacterized protein</fullName>
    </submittedName>
</protein>
<accession>A0A2P2JBQ3</accession>
<evidence type="ECO:0000313" key="1">
    <source>
        <dbReference type="EMBL" id="MBW90847.1"/>
    </source>
</evidence>